<comment type="similarity">
    <text evidence="7">Belongs to the binding-protein-dependent transport system permease family.</text>
</comment>
<gene>
    <name evidence="9" type="ORF">C2869_16635</name>
</gene>
<dbReference type="InterPro" id="IPR035906">
    <property type="entry name" value="MetI-like_sf"/>
</dbReference>
<dbReference type="InterPro" id="IPR000515">
    <property type="entry name" value="MetI-like"/>
</dbReference>
<feature type="transmembrane region" description="Helical" evidence="7">
    <location>
        <begin position="44"/>
        <end position="64"/>
    </location>
</feature>
<keyword evidence="10" id="KW-1185">Reference proteome</keyword>
<feature type="domain" description="ABC transmembrane type-1" evidence="8">
    <location>
        <begin position="9"/>
        <end position="214"/>
    </location>
</feature>
<feature type="transmembrane region" description="Helical" evidence="7">
    <location>
        <begin position="12"/>
        <end position="32"/>
    </location>
</feature>
<comment type="subcellular location">
    <subcellularLocation>
        <location evidence="1 7">Cell membrane</location>
        <topology evidence="1 7">Multi-pass membrane protein</topology>
    </subcellularLocation>
</comment>
<feature type="domain" description="ABC transmembrane type-1" evidence="8">
    <location>
        <begin position="287"/>
        <end position="494"/>
    </location>
</feature>
<accession>A0A2S0VY60</accession>
<dbReference type="PANTHER" id="PTHR30183:SF2">
    <property type="entry name" value="IRON UTILIZATION PROTEIN"/>
    <property type="match status" value="1"/>
</dbReference>
<keyword evidence="2 7" id="KW-0813">Transport</keyword>
<evidence type="ECO:0000256" key="5">
    <source>
        <dbReference type="ARBA" id="ARBA00022989"/>
    </source>
</evidence>
<keyword evidence="6 7" id="KW-0472">Membrane</keyword>
<dbReference type="GO" id="GO:0005886">
    <property type="term" value="C:plasma membrane"/>
    <property type="evidence" value="ECO:0007669"/>
    <property type="project" value="UniProtKB-SubCell"/>
</dbReference>
<evidence type="ECO:0000256" key="3">
    <source>
        <dbReference type="ARBA" id="ARBA00022475"/>
    </source>
</evidence>
<feature type="transmembrane region" description="Helical" evidence="7">
    <location>
        <begin position="368"/>
        <end position="393"/>
    </location>
</feature>
<dbReference type="PROSITE" id="PS50928">
    <property type="entry name" value="ABC_TM1"/>
    <property type="match status" value="2"/>
</dbReference>
<protein>
    <submittedName>
        <fullName evidence="9">Iron ABC transporter permease</fullName>
    </submittedName>
</protein>
<evidence type="ECO:0000313" key="10">
    <source>
        <dbReference type="Proteomes" id="UP000244441"/>
    </source>
</evidence>
<evidence type="ECO:0000256" key="7">
    <source>
        <dbReference type="RuleBase" id="RU363032"/>
    </source>
</evidence>
<dbReference type="Proteomes" id="UP000244441">
    <property type="component" value="Chromosome"/>
</dbReference>
<feature type="transmembrane region" description="Helical" evidence="7">
    <location>
        <begin position="476"/>
        <end position="498"/>
    </location>
</feature>
<evidence type="ECO:0000313" key="9">
    <source>
        <dbReference type="EMBL" id="AWB69060.1"/>
    </source>
</evidence>
<dbReference type="GO" id="GO:0055085">
    <property type="term" value="P:transmembrane transport"/>
    <property type="evidence" value="ECO:0007669"/>
    <property type="project" value="InterPro"/>
</dbReference>
<evidence type="ECO:0000256" key="1">
    <source>
        <dbReference type="ARBA" id="ARBA00004651"/>
    </source>
</evidence>
<dbReference type="OrthoDB" id="9790211at2"/>
<organism evidence="9 10">
    <name type="scientific">Saccharobesus litoralis</name>
    <dbReference type="NCBI Taxonomy" id="2172099"/>
    <lineage>
        <taxon>Bacteria</taxon>
        <taxon>Pseudomonadati</taxon>
        <taxon>Pseudomonadota</taxon>
        <taxon>Gammaproteobacteria</taxon>
        <taxon>Alteromonadales</taxon>
        <taxon>Alteromonadaceae</taxon>
        <taxon>Saccharobesus</taxon>
    </lineage>
</organism>
<dbReference type="Pfam" id="PF00528">
    <property type="entry name" value="BPD_transp_1"/>
    <property type="match status" value="2"/>
</dbReference>
<evidence type="ECO:0000256" key="2">
    <source>
        <dbReference type="ARBA" id="ARBA00022448"/>
    </source>
</evidence>
<dbReference type="AlphaFoldDB" id="A0A2S0VY60"/>
<dbReference type="SUPFAM" id="SSF161098">
    <property type="entry name" value="MetI-like"/>
    <property type="match status" value="2"/>
</dbReference>
<keyword evidence="4 7" id="KW-0812">Transmembrane</keyword>
<reference evidence="9 10" key="1">
    <citation type="submission" date="2018-01" db="EMBL/GenBank/DDBJ databases">
        <title>Genome sequence of a Cantenovulum-like bacteria.</title>
        <authorList>
            <person name="Tan W.R."/>
            <person name="Lau N.-S."/>
            <person name="Go F."/>
            <person name="Amirul A.-A.A."/>
        </authorList>
    </citation>
    <scope>NUCLEOTIDE SEQUENCE [LARGE SCALE GENOMIC DNA]</scope>
    <source>
        <strain evidence="9 10">CCB-QB4</strain>
    </source>
</reference>
<feature type="transmembrane region" description="Helical" evidence="7">
    <location>
        <begin position="288"/>
        <end position="308"/>
    </location>
</feature>
<feature type="transmembrane region" description="Helical" evidence="7">
    <location>
        <begin position="329"/>
        <end position="348"/>
    </location>
</feature>
<dbReference type="CDD" id="cd06261">
    <property type="entry name" value="TM_PBP2"/>
    <property type="match status" value="2"/>
</dbReference>
<evidence type="ECO:0000256" key="6">
    <source>
        <dbReference type="ARBA" id="ARBA00023136"/>
    </source>
</evidence>
<evidence type="ECO:0000256" key="4">
    <source>
        <dbReference type="ARBA" id="ARBA00022692"/>
    </source>
</evidence>
<keyword evidence="5 7" id="KW-1133">Transmembrane helix</keyword>
<feature type="transmembrane region" description="Helical" evidence="7">
    <location>
        <begin position="426"/>
        <end position="443"/>
    </location>
</feature>
<dbReference type="KEGG" id="cate:C2869_16635"/>
<sequence>MNTVLSTYVINTVLLVFSVCLLSLLIGLPAAWLMAMCDFKSKRFWSWAMILPLAMPAYVVAYVYTDLFDYAGPIQIALRDWFQWQTARDYWFPDIRTLGGAAIVLALVLYPYVYLLLRSAFSSQSISQLQSSRILGDSAWQSFYKISLPQARGVIVAALALIAMETMADFATVHYFAVNTLTTAIYDTWLGYYNLSAAARLSVLMLVFIALFLFIEKANRKQVKSYSRSDTFNQGALYTLNTKQTVCAIIYMAIVFFLGFVLPAIILLDYGVVYFAQAWNQAFIDYSLKSLMIAALVAGVCLLVGLVANFAARQQYENTLAQAPGQAMAAGYALPGTVLAIAVLIPLTQFESLSNRWLNDWIGYTPGLFLSGTLFAIVFAYVVRFSAITLGAVREAQAKISPNLDKASLTMGVGFSRTMQKIHMPLLTKALLSSSLLVFIEAMKELPAALLLRPFGFETLATYVYQYVSDEQLEHASLAAITIVVVGLIPLIFINNFATHDKNNSA</sequence>
<feature type="transmembrane region" description="Helical" evidence="7">
    <location>
        <begin position="248"/>
        <end position="268"/>
    </location>
</feature>
<proteinExistence type="inferred from homology"/>
<dbReference type="PANTHER" id="PTHR30183">
    <property type="entry name" value="MOLYBDENUM TRANSPORT SYSTEM PERMEASE PROTEIN MODB"/>
    <property type="match status" value="1"/>
</dbReference>
<feature type="transmembrane region" description="Helical" evidence="7">
    <location>
        <begin position="197"/>
        <end position="215"/>
    </location>
</feature>
<feature type="transmembrane region" description="Helical" evidence="7">
    <location>
        <begin position="98"/>
        <end position="117"/>
    </location>
</feature>
<dbReference type="Gene3D" id="1.10.3720.10">
    <property type="entry name" value="MetI-like"/>
    <property type="match status" value="2"/>
</dbReference>
<name>A0A2S0VY60_9ALTE</name>
<dbReference type="FunFam" id="1.10.3720.10:FF:000088">
    <property type="entry name" value="Iron(III) ABC transporter, permease protein"/>
    <property type="match status" value="1"/>
</dbReference>
<dbReference type="EMBL" id="CP026604">
    <property type="protein sequence ID" value="AWB69060.1"/>
    <property type="molecule type" value="Genomic_DNA"/>
</dbReference>
<feature type="transmembrane region" description="Helical" evidence="7">
    <location>
        <begin position="154"/>
        <end position="177"/>
    </location>
</feature>
<evidence type="ECO:0000259" key="8">
    <source>
        <dbReference type="PROSITE" id="PS50928"/>
    </source>
</evidence>
<keyword evidence="3" id="KW-1003">Cell membrane</keyword>